<dbReference type="AlphaFoldDB" id="A0A0D9Y0E0"/>
<accession>A0A0D9Y0E0</accession>
<dbReference type="EnsemblPlants" id="LPERR12G13030.1">
    <property type="protein sequence ID" value="LPERR12G13030.1"/>
    <property type="gene ID" value="LPERR12G13030"/>
</dbReference>
<evidence type="ECO:0000313" key="2">
    <source>
        <dbReference type="Proteomes" id="UP000032180"/>
    </source>
</evidence>
<proteinExistence type="predicted"/>
<reference evidence="1 2" key="1">
    <citation type="submission" date="2012-08" db="EMBL/GenBank/DDBJ databases">
        <title>Oryza genome evolution.</title>
        <authorList>
            <person name="Wing R.A."/>
        </authorList>
    </citation>
    <scope>NUCLEOTIDE SEQUENCE</scope>
</reference>
<dbReference type="Proteomes" id="UP000032180">
    <property type="component" value="Chromosome 12"/>
</dbReference>
<keyword evidence="2" id="KW-1185">Reference proteome</keyword>
<organism evidence="1 2">
    <name type="scientific">Leersia perrieri</name>
    <dbReference type="NCBI Taxonomy" id="77586"/>
    <lineage>
        <taxon>Eukaryota</taxon>
        <taxon>Viridiplantae</taxon>
        <taxon>Streptophyta</taxon>
        <taxon>Embryophyta</taxon>
        <taxon>Tracheophyta</taxon>
        <taxon>Spermatophyta</taxon>
        <taxon>Magnoliopsida</taxon>
        <taxon>Liliopsida</taxon>
        <taxon>Poales</taxon>
        <taxon>Poaceae</taxon>
        <taxon>BOP clade</taxon>
        <taxon>Oryzoideae</taxon>
        <taxon>Oryzeae</taxon>
        <taxon>Oryzinae</taxon>
        <taxon>Leersia</taxon>
    </lineage>
</organism>
<name>A0A0D9Y0E0_9ORYZ</name>
<dbReference type="Gramene" id="LPERR12G13030.1">
    <property type="protein sequence ID" value="LPERR12G13030.1"/>
    <property type="gene ID" value="LPERR12G13030"/>
</dbReference>
<dbReference type="HOGENOM" id="CLU_2416466_0_0_1"/>
<protein>
    <submittedName>
        <fullName evidence="1">Uncharacterized protein</fullName>
    </submittedName>
</protein>
<reference evidence="1" key="3">
    <citation type="submission" date="2015-04" db="UniProtKB">
        <authorList>
            <consortium name="EnsemblPlants"/>
        </authorList>
    </citation>
    <scope>IDENTIFICATION</scope>
</reference>
<reference evidence="2" key="2">
    <citation type="submission" date="2013-12" db="EMBL/GenBank/DDBJ databases">
        <authorList>
            <person name="Yu Y."/>
            <person name="Lee S."/>
            <person name="de Baynast K."/>
            <person name="Wissotski M."/>
            <person name="Liu L."/>
            <person name="Talag J."/>
            <person name="Goicoechea J."/>
            <person name="Angelova A."/>
            <person name="Jetty R."/>
            <person name="Kudrna D."/>
            <person name="Golser W."/>
            <person name="Rivera L."/>
            <person name="Zhang J."/>
            <person name="Wing R."/>
        </authorList>
    </citation>
    <scope>NUCLEOTIDE SEQUENCE</scope>
</reference>
<sequence length="92" mass="10540">MTVKQQLTRKATIAFLKSAECTSGIYNLCRSDYKVCKRNNSVSKLGTHTTWNDHPKTWYHLKRTFLEECAVMEAFGEVKQKAEDAGLLHCTK</sequence>
<evidence type="ECO:0000313" key="1">
    <source>
        <dbReference type="EnsemblPlants" id="LPERR12G13030.1"/>
    </source>
</evidence>